<accession>L0F655</accession>
<evidence type="ECO:0000313" key="1">
    <source>
        <dbReference type="EMBL" id="AGA68443.1"/>
    </source>
</evidence>
<dbReference type="AlphaFoldDB" id="L0F655"/>
<dbReference type="STRING" id="871963.Desdi_0924"/>
<name>L0F655_DESDL</name>
<dbReference type="EMBL" id="CP003344">
    <property type="protein sequence ID" value="AGA68443.1"/>
    <property type="molecule type" value="Genomic_DNA"/>
</dbReference>
<dbReference type="HOGENOM" id="CLU_2914920_0_0_9"/>
<organism evidence="1 2">
    <name type="scientific">Desulfitobacterium dichloroeliminans (strain LMG P-21439 / DCA1)</name>
    <dbReference type="NCBI Taxonomy" id="871963"/>
    <lineage>
        <taxon>Bacteria</taxon>
        <taxon>Bacillati</taxon>
        <taxon>Bacillota</taxon>
        <taxon>Clostridia</taxon>
        <taxon>Eubacteriales</taxon>
        <taxon>Desulfitobacteriaceae</taxon>
        <taxon>Desulfitobacterium</taxon>
    </lineage>
</organism>
<keyword evidence="2" id="KW-1185">Reference proteome</keyword>
<sequence length="61" mass="6994">MQICWMIESEKDKKYIIQGDFVLTKAENVIKICLKPSKHIKILDNTWTAKISNSSGLARVD</sequence>
<proteinExistence type="predicted"/>
<dbReference type="KEGG" id="ddl:Desdi_0924"/>
<reference evidence="2" key="1">
    <citation type="submission" date="2012-02" db="EMBL/GenBank/DDBJ databases">
        <title>Complete sequence of Desulfitobacterium dichloroeliminans LMG P-21439.</title>
        <authorList>
            <person name="Lucas S."/>
            <person name="Han J."/>
            <person name="Lapidus A."/>
            <person name="Cheng J.-F."/>
            <person name="Goodwin L."/>
            <person name="Pitluck S."/>
            <person name="Peters L."/>
            <person name="Ovchinnikova G."/>
            <person name="Teshima H."/>
            <person name="Detter J.C."/>
            <person name="Han C."/>
            <person name="Tapia R."/>
            <person name="Land M."/>
            <person name="Hauser L."/>
            <person name="Kyrpides N."/>
            <person name="Ivanova N."/>
            <person name="Pagani I."/>
            <person name="Kruse T."/>
            <person name="de Vos W.M."/>
            <person name="Boon N."/>
            <person name="Smidt H."/>
            <person name="Woyke T."/>
        </authorList>
    </citation>
    <scope>NUCLEOTIDE SEQUENCE [LARGE SCALE GENOMIC DNA]</scope>
    <source>
        <strain evidence="2">LMG P-21439 / DCA1</strain>
    </source>
</reference>
<gene>
    <name evidence="1" type="ordered locus">Desdi_0924</name>
</gene>
<dbReference type="Proteomes" id="UP000010797">
    <property type="component" value="Chromosome"/>
</dbReference>
<evidence type="ECO:0000313" key="2">
    <source>
        <dbReference type="Proteomes" id="UP000010797"/>
    </source>
</evidence>
<protein>
    <submittedName>
        <fullName evidence="1">Uncharacterized protein</fullName>
    </submittedName>
</protein>